<dbReference type="EMBL" id="BLXT01007071">
    <property type="protein sequence ID" value="GFO36492.1"/>
    <property type="molecule type" value="Genomic_DNA"/>
</dbReference>
<dbReference type="GO" id="GO:0005667">
    <property type="term" value="C:transcription regulator complex"/>
    <property type="evidence" value="ECO:0007669"/>
    <property type="project" value="TreeGrafter"/>
</dbReference>
<dbReference type="InterPro" id="IPR039353">
    <property type="entry name" value="TF_Adf1"/>
</dbReference>
<protein>
    <submittedName>
        <fullName evidence="3">Transcription factor adf-1</fullName>
    </submittedName>
</protein>
<dbReference type="PANTHER" id="PTHR12243:SF67">
    <property type="entry name" value="COREPRESSOR OF PANGOLIN, ISOFORM A-RELATED"/>
    <property type="match status" value="1"/>
</dbReference>
<feature type="region of interest" description="Disordered" evidence="1">
    <location>
        <begin position="153"/>
        <end position="201"/>
    </location>
</feature>
<dbReference type="AlphaFoldDB" id="A0AAV4CX54"/>
<keyword evidence="4" id="KW-1185">Reference proteome</keyword>
<dbReference type="Pfam" id="PF10545">
    <property type="entry name" value="MADF_DNA_bdg"/>
    <property type="match status" value="1"/>
</dbReference>
<name>A0AAV4CX54_9GAST</name>
<accession>A0AAV4CX54</accession>
<gene>
    <name evidence="3" type="ORF">PoB_006299700</name>
</gene>
<dbReference type="GO" id="GO:0005634">
    <property type="term" value="C:nucleus"/>
    <property type="evidence" value="ECO:0007669"/>
    <property type="project" value="TreeGrafter"/>
</dbReference>
<dbReference type="SMART" id="SM00595">
    <property type="entry name" value="MADF"/>
    <property type="match status" value="1"/>
</dbReference>
<evidence type="ECO:0000256" key="1">
    <source>
        <dbReference type="SAM" id="MobiDB-lite"/>
    </source>
</evidence>
<evidence type="ECO:0000313" key="3">
    <source>
        <dbReference type="EMBL" id="GFO36492.1"/>
    </source>
</evidence>
<reference evidence="3 4" key="1">
    <citation type="journal article" date="2021" name="Elife">
        <title>Chloroplast acquisition without the gene transfer in kleptoplastic sea slugs, Plakobranchus ocellatus.</title>
        <authorList>
            <person name="Maeda T."/>
            <person name="Takahashi S."/>
            <person name="Yoshida T."/>
            <person name="Shimamura S."/>
            <person name="Takaki Y."/>
            <person name="Nagai Y."/>
            <person name="Toyoda A."/>
            <person name="Suzuki Y."/>
            <person name="Arimoto A."/>
            <person name="Ishii H."/>
            <person name="Satoh N."/>
            <person name="Nishiyama T."/>
            <person name="Hasebe M."/>
            <person name="Maruyama T."/>
            <person name="Minagawa J."/>
            <person name="Obokata J."/>
            <person name="Shigenobu S."/>
        </authorList>
    </citation>
    <scope>NUCLEOTIDE SEQUENCE [LARGE SCALE GENOMIC DNA]</scope>
</reference>
<dbReference type="GO" id="GO:0006357">
    <property type="term" value="P:regulation of transcription by RNA polymerase II"/>
    <property type="evidence" value="ECO:0007669"/>
    <property type="project" value="TreeGrafter"/>
</dbReference>
<organism evidence="3 4">
    <name type="scientific">Plakobranchus ocellatus</name>
    <dbReference type="NCBI Taxonomy" id="259542"/>
    <lineage>
        <taxon>Eukaryota</taxon>
        <taxon>Metazoa</taxon>
        <taxon>Spiralia</taxon>
        <taxon>Lophotrochozoa</taxon>
        <taxon>Mollusca</taxon>
        <taxon>Gastropoda</taxon>
        <taxon>Heterobranchia</taxon>
        <taxon>Euthyneura</taxon>
        <taxon>Panpulmonata</taxon>
        <taxon>Sacoglossa</taxon>
        <taxon>Placobranchoidea</taxon>
        <taxon>Plakobranchidae</taxon>
        <taxon>Plakobranchus</taxon>
    </lineage>
</organism>
<dbReference type="InterPro" id="IPR006578">
    <property type="entry name" value="MADF-dom"/>
</dbReference>
<proteinExistence type="predicted"/>
<dbReference type="PROSITE" id="PS51029">
    <property type="entry name" value="MADF"/>
    <property type="match status" value="1"/>
</dbReference>
<comment type="caution">
    <text evidence="3">The sequence shown here is derived from an EMBL/GenBank/DDBJ whole genome shotgun (WGS) entry which is preliminary data.</text>
</comment>
<evidence type="ECO:0000313" key="4">
    <source>
        <dbReference type="Proteomes" id="UP000735302"/>
    </source>
</evidence>
<feature type="domain" description="MADF" evidence="2">
    <location>
        <begin position="7"/>
        <end position="100"/>
    </location>
</feature>
<feature type="compositionally biased region" description="Low complexity" evidence="1">
    <location>
        <begin position="179"/>
        <end position="195"/>
    </location>
</feature>
<dbReference type="Proteomes" id="UP000735302">
    <property type="component" value="Unassembled WGS sequence"/>
</dbReference>
<dbReference type="PANTHER" id="PTHR12243">
    <property type="entry name" value="MADF DOMAIN TRANSCRIPTION FACTOR"/>
    <property type="match status" value="1"/>
</dbReference>
<evidence type="ECO:0000259" key="2">
    <source>
        <dbReference type="PROSITE" id="PS51029"/>
    </source>
</evidence>
<sequence>MMVSMDDFIDLIEERPALWQKSHRDFSNRAIRTKQLAEVGRAVGLSASESAKKLKNLKDTMRSKVAKLPKTESGSPLFSASHEIRWPYFHRLLFMKDEFLGSRCATLNIECDDDSDDAGGLALLGNYENLSGVQASEKIDSIQALLVKTEHENMSDVSNHSWDSRDDTRKENKRKRGASHSNSNSHSHSQSHSSQPDFRQRNMTANGKVPAFDEFETFALDIANDLRKIKSPLQLMRIKAKIRRVTEEFVISELIQSKTPCID</sequence>